<dbReference type="SUPFAM" id="SSF55347">
    <property type="entry name" value="Glyceraldehyde-3-phosphate dehydrogenase-like, C-terminal domain"/>
    <property type="match status" value="1"/>
</dbReference>
<protein>
    <recommendedName>
        <fullName evidence="6">Oxidoreductase family, NAD-binding Rossmann fold protein</fullName>
    </recommendedName>
</protein>
<evidence type="ECO:0000259" key="3">
    <source>
        <dbReference type="Pfam" id="PF22725"/>
    </source>
</evidence>
<evidence type="ECO:0000313" key="5">
    <source>
        <dbReference type="Proteomes" id="UP000006702"/>
    </source>
</evidence>
<evidence type="ECO:0000259" key="2">
    <source>
        <dbReference type="Pfam" id="PF01408"/>
    </source>
</evidence>
<dbReference type="Proteomes" id="UP000006702">
    <property type="component" value="Unassembled WGS sequence"/>
</dbReference>
<dbReference type="InterPro" id="IPR000683">
    <property type="entry name" value="Gfo/Idh/MocA-like_OxRdtase_N"/>
</dbReference>
<dbReference type="PANTHER" id="PTHR42840:SF5">
    <property type="entry name" value="NAD(P)-BINDING ROSSMANN-FOLD SUPERFAMILY PROTEIN"/>
    <property type="match status" value="1"/>
</dbReference>
<sequence length="360" mass="39062">MSVGVAIIGSGIFAREEHLPAVQAAKDFQLKAIYSRSLKSAQDLASGTTRVDLYSEDSGPGKGYADLLAREDIAAVLIALPILVQPDFIRKALTAGKHVLSEKPIAKDIATARNLLQWYHANIDTSKTLWAVAENFRYMTKFLRTAEEVQKLGRVKNFRVNSHALISTGSKYFSKLYLLCYVFSSIALSDEAETAWRQTPGYQGGFILDGGVHIIAALRLILGSNDPVATISAQSCLQQQHLLPLDTVNAVMKTKSGATGVLSLSYGSAFNDSVFEFDCEGGVVALNFDTLTIKDESNELAFDGRGVSREVAVFATTIASGGSVDKRQSPEEALADLEIMEKMLTSGERDGERQTVELQV</sequence>
<evidence type="ECO:0000256" key="1">
    <source>
        <dbReference type="ARBA" id="ARBA00010928"/>
    </source>
</evidence>
<dbReference type="GeneID" id="4587661"/>
<feature type="domain" description="Gfo/Idh/MocA-like oxidoreductase N-terminal" evidence="2">
    <location>
        <begin position="4"/>
        <end position="117"/>
    </location>
</feature>
<dbReference type="EMBL" id="DS027696">
    <property type="protein sequence ID" value="EAW19206.1"/>
    <property type="molecule type" value="Genomic_DNA"/>
</dbReference>
<dbReference type="KEGG" id="nfi:NFIA_091650"/>
<dbReference type="PANTHER" id="PTHR42840">
    <property type="entry name" value="NAD(P)-BINDING ROSSMANN-FOLD SUPERFAMILY PROTEIN-RELATED"/>
    <property type="match status" value="1"/>
</dbReference>
<dbReference type="InterPro" id="IPR036291">
    <property type="entry name" value="NAD(P)-bd_dom_sf"/>
</dbReference>
<evidence type="ECO:0008006" key="6">
    <source>
        <dbReference type="Google" id="ProtNLM"/>
    </source>
</evidence>
<dbReference type="eggNOG" id="KOG2742">
    <property type="taxonomic scope" value="Eukaryota"/>
</dbReference>
<dbReference type="InterPro" id="IPR055170">
    <property type="entry name" value="GFO_IDH_MocA-like_dom"/>
</dbReference>
<dbReference type="OMA" id="NEMQSPE"/>
<dbReference type="Gene3D" id="3.30.360.10">
    <property type="entry name" value="Dihydrodipicolinate Reductase, domain 2"/>
    <property type="match status" value="1"/>
</dbReference>
<dbReference type="HOGENOM" id="CLU_023194_3_1_1"/>
<dbReference type="SUPFAM" id="SSF51735">
    <property type="entry name" value="NAD(P)-binding Rossmann-fold domains"/>
    <property type="match status" value="1"/>
</dbReference>
<dbReference type="STRING" id="331117.A1DIJ9"/>
<comment type="similarity">
    <text evidence="1">Belongs to the Gfo/Idh/MocA family.</text>
</comment>
<proteinExistence type="inferred from homology"/>
<accession>A1DIJ9</accession>
<feature type="domain" description="GFO/IDH/MocA-like oxidoreductase" evidence="3">
    <location>
        <begin position="192"/>
        <end position="283"/>
    </location>
</feature>
<dbReference type="AlphaFoldDB" id="A1DIJ9"/>
<gene>
    <name evidence="4" type="ORF">NFIA_091650</name>
</gene>
<keyword evidence="5" id="KW-1185">Reference proteome</keyword>
<evidence type="ECO:0000313" key="4">
    <source>
        <dbReference type="EMBL" id="EAW19206.1"/>
    </source>
</evidence>
<reference evidence="5" key="1">
    <citation type="journal article" date="2008" name="PLoS Genet.">
        <title>Genomic islands in the pathogenic filamentous fungus Aspergillus fumigatus.</title>
        <authorList>
            <person name="Fedorova N.D."/>
            <person name="Khaldi N."/>
            <person name="Joardar V.S."/>
            <person name="Maiti R."/>
            <person name="Amedeo P."/>
            <person name="Anderson M.J."/>
            <person name="Crabtree J."/>
            <person name="Silva J.C."/>
            <person name="Badger J.H."/>
            <person name="Albarraq A."/>
            <person name="Angiuoli S."/>
            <person name="Bussey H."/>
            <person name="Bowyer P."/>
            <person name="Cotty P.J."/>
            <person name="Dyer P.S."/>
            <person name="Egan A."/>
            <person name="Galens K."/>
            <person name="Fraser-Liggett C.M."/>
            <person name="Haas B.J."/>
            <person name="Inman J.M."/>
            <person name="Kent R."/>
            <person name="Lemieux S."/>
            <person name="Malavazi I."/>
            <person name="Orvis J."/>
            <person name="Roemer T."/>
            <person name="Ronning C.M."/>
            <person name="Sundaram J.P."/>
            <person name="Sutton G."/>
            <person name="Turner G."/>
            <person name="Venter J.C."/>
            <person name="White O.R."/>
            <person name="Whitty B.R."/>
            <person name="Youngman P."/>
            <person name="Wolfe K.H."/>
            <person name="Goldman G.H."/>
            <person name="Wortman J.R."/>
            <person name="Jiang B."/>
            <person name="Denning D.W."/>
            <person name="Nierman W.C."/>
        </authorList>
    </citation>
    <scope>NUCLEOTIDE SEQUENCE [LARGE SCALE GENOMIC DNA]</scope>
    <source>
        <strain evidence="5">ATCC 1020 / DSM 3700 / CBS 544.65 / FGSC A1164 / JCM 1740 / NRRL 181 / WB 181</strain>
    </source>
</reference>
<dbReference type="FunFam" id="3.40.50.720:FF:000628">
    <property type="entry name" value="Oxidoreductase family, NAD-binding Rossmann fold protein"/>
    <property type="match status" value="1"/>
</dbReference>
<dbReference type="GO" id="GO:0000166">
    <property type="term" value="F:nucleotide binding"/>
    <property type="evidence" value="ECO:0007669"/>
    <property type="project" value="InterPro"/>
</dbReference>
<dbReference type="GO" id="GO:0006740">
    <property type="term" value="P:NADPH regeneration"/>
    <property type="evidence" value="ECO:0007669"/>
    <property type="project" value="TreeGrafter"/>
</dbReference>
<dbReference type="Gene3D" id="3.40.50.720">
    <property type="entry name" value="NAD(P)-binding Rossmann-like Domain"/>
    <property type="match status" value="1"/>
</dbReference>
<dbReference type="VEuPathDB" id="FungiDB:NFIA_091650"/>
<name>A1DIJ9_NEOFI</name>
<organism evidence="4 5">
    <name type="scientific">Neosartorya fischeri (strain ATCC 1020 / DSM 3700 / CBS 544.65 / FGSC A1164 / JCM 1740 / NRRL 181 / WB 181)</name>
    <name type="common">Aspergillus fischerianus</name>
    <dbReference type="NCBI Taxonomy" id="331117"/>
    <lineage>
        <taxon>Eukaryota</taxon>
        <taxon>Fungi</taxon>
        <taxon>Dikarya</taxon>
        <taxon>Ascomycota</taxon>
        <taxon>Pezizomycotina</taxon>
        <taxon>Eurotiomycetes</taxon>
        <taxon>Eurotiomycetidae</taxon>
        <taxon>Eurotiales</taxon>
        <taxon>Aspergillaceae</taxon>
        <taxon>Aspergillus</taxon>
        <taxon>Aspergillus subgen. Fumigati</taxon>
    </lineage>
</organism>
<dbReference type="Pfam" id="PF01408">
    <property type="entry name" value="GFO_IDH_MocA"/>
    <property type="match status" value="1"/>
</dbReference>
<dbReference type="Pfam" id="PF22725">
    <property type="entry name" value="GFO_IDH_MocA_C3"/>
    <property type="match status" value="1"/>
</dbReference>
<dbReference type="OrthoDB" id="64915at2759"/>
<dbReference type="GO" id="GO:0016491">
    <property type="term" value="F:oxidoreductase activity"/>
    <property type="evidence" value="ECO:0007669"/>
    <property type="project" value="TreeGrafter"/>
</dbReference>
<dbReference type="GO" id="GO:0005737">
    <property type="term" value="C:cytoplasm"/>
    <property type="evidence" value="ECO:0007669"/>
    <property type="project" value="TreeGrafter"/>
</dbReference>
<dbReference type="RefSeq" id="XP_001261103.1">
    <property type="nucleotide sequence ID" value="XM_001261102.1"/>
</dbReference>